<dbReference type="SUPFAM" id="SSF82866">
    <property type="entry name" value="Multidrug efflux transporter AcrB transmembrane domain"/>
    <property type="match status" value="1"/>
</dbReference>
<protein>
    <submittedName>
        <fullName evidence="2">Cobalt-zinc-cadmium resistance protein CzcA Cation efflux system protein CusA</fullName>
    </submittedName>
</protein>
<reference evidence="2" key="1">
    <citation type="submission" date="2018-06" db="EMBL/GenBank/DDBJ databases">
        <authorList>
            <person name="Zhirakovskaya E."/>
        </authorList>
    </citation>
    <scope>NUCLEOTIDE SEQUENCE</scope>
</reference>
<feature type="transmembrane region" description="Helical" evidence="1">
    <location>
        <begin position="162"/>
        <end position="188"/>
    </location>
</feature>
<dbReference type="GO" id="GO:0042910">
    <property type="term" value="F:xenobiotic transmembrane transporter activity"/>
    <property type="evidence" value="ECO:0007669"/>
    <property type="project" value="TreeGrafter"/>
</dbReference>
<dbReference type="InterPro" id="IPR001036">
    <property type="entry name" value="Acrflvin-R"/>
</dbReference>
<feature type="non-terminal residue" evidence="2">
    <location>
        <position position="1"/>
    </location>
</feature>
<dbReference type="Gene3D" id="1.20.1640.10">
    <property type="entry name" value="Multidrug efflux transporter AcrB transmembrane domain"/>
    <property type="match status" value="1"/>
</dbReference>
<dbReference type="PANTHER" id="PTHR32063:SF68">
    <property type="entry name" value="PROBALE CATION EFFLUX SYSTEM PROTEIN"/>
    <property type="match status" value="1"/>
</dbReference>
<keyword evidence="1" id="KW-0472">Membrane</keyword>
<accession>A0A3B0TEI7</accession>
<feature type="transmembrane region" description="Helical" evidence="1">
    <location>
        <begin position="91"/>
        <end position="111"/>
    </location>
</feature>
<dbReference type="EMBL" id="UOEN01000348">
    <property type="protein sequence ID" value="VAW16945.1"/>
    <property type="molecule type" value="Genomic_DNA"/>
</dbReference>
<dbReference type="PANTHER" id="PTHR32063">
    <property type="match status" value="1"/>
</dbReference>
<dbReference type="GO" id="GO:0005886">
    <property type="term" value="C:plasma membrane"/>
    <property type="evidence" value="ECO:0007669"/>
    <property type="project" value="TreeGrafter"/>
</dbReference>
<dbReference type="PRINTS" id="PR00702">
    <property type="entry name" value="ACRIFLAVINRP"/>
</dbReference>
<keyword evidence="1" id="KW-0812">Transmembrane</keyword>
<dbReference type="AlphaFoldDB" id="A0A3B0TEI7"/>
<proteinExistence type="predicted"/>
<dbReference type="Gene3D" id="3.30.70.1440">
    <property type="entry name" value="Multidrug efflux transporter AcrB pore domain"/>
    <property type="match status" value="1"/>
</dbReference>
<gene>
    <name evidence="2" type="ORF">MNBD_BACTEROID05-1056</name>
</gene>
<name>A0A3B0TEI7_9ZZZZ</name>
<dbReference type="Pfam" id="PF00873">
    <property type="entry name" value="ACR_tran"/>
    <property type="match status" value="1"/>
</dbReference>
<feature type="transmembrane region" description="Helical" evidence="1">
    <location>
        <begin position="58"/>
        <end position="79"/>
    </location>
</feature>
<feature type="transmembrane region" description="Helical" evidence="1">
    <location>
        <begin position="131"/>
        <end position="150"/>
    </location>
</feature>
<sequence length="196" mass="20851">GQKALAEKIKFPPGYIVEWGGDFELQQKANKRLSVVVPITIGLVFLLLYSTFNSIQKASLIILNIPLALVGGLVGLFITGENLSVPSSVGFIALFGIAVGNGLVLVSHIGHLRLHGMTAVDAAIQGACDRLRPVLMTAMTTGLGLVPLVFSSGTGSEVQRPLAIVVIGGLISSTFLTLFAIPAFYGWFVREERVEF</sequence>
<evidence type="ECO:0000256" key="1">
    <source>
        <dbReference type="SAM" id="Phobius"/>
    </source>
</evidence>
<feature type="transmembrane region" description="Helical" evidence="1">
    <location>
        <begin position="33"/>
        <end position="52"/>
    </location>
</feature>
<keyword evidence="1" id="KW-1133">Transmembrane helix</keyword>
<evidence type="ECO:0000313" key="2">
    <source>
        <dbReference type="EMBL" id="VAW16945.1"/>
    </source>
</evidence>
<organism evidence="2">
    <name type="scientific">hydrothermal vent metagenome</name>
    <dbReference type="NCBI Taxonomy" id="652676"/>
    <lineage>
        <taxon>unclassified sequences</taxon>
        <taxon>metagenomes</taxon>
        <taxon>ecological metagenomes</taxon>
    </lineage>
</organism>